<evidence type="ECO:0000313" key="13">
    <source>
        <dbReference type="EMBL" id="CAA15840.2"/>
    </source>
</evidence>
<dbReference type="PaxDb" id="6239-C47F8.8"/>
<evidence type="ECO:0000256" key="2">
    <source>
        <dbReference type="ARBA" id="ARBA00022723"/>
    </source>
</evidence>
<dbReference type="Pfam" id="PF00105">
    <property type="entry name" value="zf-C4"/>
    <property type="match status" value="1"/>
</dbReference>
<dbReference type="KEGG" id="cel:CELE_C47F8.8"/>
<feature type="region of interest" description="Disordered" evidence="10">
    <location>
        <begin position="104"/>
        <end position="126"/>
    </location>
</feature>
<evidence type="ECO:0000256" key="8">
    <source>
        <dbReference type="ARBA" id="ARBA00023170"/>
    </source>
</evidence>
<dbReference type="InterPro" id="IPR000536">
    <property type="entry name" value="Nucl_hrmn_rcpt_lig-bd"/>
</dbReference>
<accession>O62116</accession>
<evidence type="ECO:0000256" key="1">
    <source>
        <dbReference type="ARBA" id="ARBA00005993"/>
    </source>
</evidence>
<sequence>MGLISKNRGPCQVCHNTETTRRHFGIISCTACAAFFRRSIGMQYLCTAENRCTISFDRKFFCRACRYASCLKAGMKLELIRKQKNNIYLRFPDAASNQQNLVRDSMSPATSEGGQSSSSKTDEESDDPEYSKILKMYHDDLLQYYVKEVKKMMAEKRRGCEKNTLQIKTISDLMLITARQSGPSMEECLRCPGVDMLEKEDVEALLRYYRFSNIWVDSVLIDSVLESAKGDSHTDTDDRLSRFIQEVKSTLGSSLAHLNLNIYEFAAFKALCIWKLRFYETSFAQKIIAHEHYEGVTGALRNYYENCTELADMEIAIRIGDITLQIVTVQNTYHEMVRLYYQIGMPL</sequence>
<organism evidence="13 14">
    <name type="scientific">Caenorhabditis elegans</name>
    <dbReference type="NCBI Taxonomy" id="6239"/>
    <lineage>
        <taxon>Eukaryota</taxon>
        <taxon>Metazoa</taxon>
        <taxon>Ecdysozoa</taxon>
        <taxon>Nematoda</taxon>
        <taxon>Chromadorea</taxon>
        <taxon>Rhabditida</taxon>
        <taxon>Rhabditina</taxon>
        <taxon>Rhabditomorpha</taxon>
        <taxon>Rhabditoidea</taxon>
        <taxon>Rhabditidae</taxon>
        <taxon>Peloderinae</taxon>
        <taxon>Caenorhabditis</taxon>
    </lineage>
</organism>
<dbReference type="IntAct" id="O62116">
    <property type="interactions" value="1"/>
</dbReference>
<dbReference type="InterPro" id="IPR013088">
    <property type="entry name" value="Znf_NHR/GATA"/>
</dbReference>
<keyword evidence="8 13" id="KW-0675">Receptor</keyword>
<dbReference type="PIR" id="T20030">
    <property type="entry name" value="T20030"/>
</dbReference>
<comment type="similarity">
    <text evidence="1">Belongs to the nuclear hormone receptor family.</text>
</comment>
<dbReference type="GO" id="GO:0003700">
    <property type="term" value="F:DNA-binding transcription factor activity"/>
    <property type="evidence" value="ECO:0007669"/>
    <property type="project" value="InterPro"/>
</dbReference>
<dbReference type="EMBL" id="BX284601">
    <property type="protein sequence ID" value="CAA15840.2"/>
    <property type="molecule type" value="Genomic_DNA"/>
</dbReference>
<feature type="compositionally biased region" description="Polar residues" evidence="10">
    <location>
        <begin position="104"/>
        <end position="115"/>
    </location>
</feature>
<name>O62116_CAEEL</name>
<dbReference type="PROSITE" id="PS51030">
    <property type="entry name" value="NUCLEAR_REC_DBD_2"/>
    <property type="match status" value="1"/>
</dbReference>
<keyword evidence="9" id="KW-0539">Nucleus</keyword>
<dbReference type="WormBase" id="C47F8.8">
    <property type="protein sequence ID" value="CE34166"/>
    <property type="gene ID" value="WBGene00003671"/>
    <property type="gene designation" value="nhr-81"/>
</dbReference>
<keyword evidence="3" id="KW-0863">Zinc-finger</keyword>
<dbReference type="PANTHER" id="PTHR46397">
    <property type="entry name" value="NUCLEAR HORMONE RECEPTOR FAMILY-RELATED"/>
    <property type="match status" value="1"/>
</dbReference>
<dbReference type="STRING" id="6239.C47F8.8.1"/>
<dbReference type="SMART" id="SM00430">
    <property type="entry name" value="HOLI"/>
    <property type="match status" value="1"/>
</dbReference>
<dbReference type="Gene3D" id="1.10.565.10">
    <property type="entry name" value="Retinoid X Receptor"/>
    <property type="match status" value="1"/>
</dbReference>
<dbReference type="SMART" id="SM00399">
    <property type="entry name" value="ZnF_C4"/>
    <property type="match status" value="1"/>
</dbReference>
<evidence type="ECO:0000256" key="3">
    <source>
        <dbReference type="ARBA" id="ARBA00022771"/>
    </source>
</evidence>
<dbReference type="RefSeq" id="NP_493118.2">
    <property type="nucleotide sequence ID" value="NM_060717.5"/>
</dbReference>
<keyword evidence="14" id="KW-1185">Reference proteome</keyword>
<dbReference type="PANTHER" id="PTHR46397:SF3">
    <property type="entry name" value="NR LBD DOMAIN-CONTAINING PROTEIN-RELATED"/>
    <property type="match status" value="1"/>
</dbReference>
<dbReference type="PhylomeDB" id="O62116"/>
<evidence type="ECO:0000313" key="15">
    <source>
        <dbReference type="WormBase" id="C47F8.8"/>
    </source>
</evidence>
<dbReference type="GO" id="GO:0043565">
    <property type="term" value="F:sequence-specific DNA binding"/>
    <property type="evidence" value="ECO:0007669"/>
    <property type="project" value="InterPro"/>
</dbReference>
<dbReference type="SMR" id="O62116"/>
<evidence type="ECO:0000256" key="9">
    <source>
        <dbReference type="ARBA" id="ARBA00023242"/>
    </source>
</evidence>
<dbReference type="SUPFAM" id="SSF57716">
    <property type="entry name" value="Glucocorticoid receptor-like (DNA-binding domain)"/>
    <property type="match status" value="1"/>
</dbReference>
<keyword evidence="4" id="KW-0862">Zinc</keyword>
<dbReference type="InterPro" id="IPR035500">
    <property type="entry name" value="NHR-like_dom_sf"/>
</dbReference>
<dbReference type="InterPro" id="IPR001628">
    <property type="entry name" value="Znf_hrmn_rcpt"/>
</dbReference>
<keyword evidence="2" id="KW-0479">Metal-binding</keyword>
<evidence type="ECO:0000256" key="6">
    <source>
        <dbReference type="ARBA" id="ARBA00023125"/>
    </source>
</evidence>
<evidence type="ECO:0000259" key="11">
    <source>
        <dbReference type="PROSITE" id="PS51030"/>
    </source>
</evidence>
<evidence type="ECO:0000256" key="10">
    <source>
        <dbReference type="SAM" id="MobiDB-lite"/>
    </source>
</evidence>
<dbReference type="CTD" id="191728"/>
<dbReference type="GeneID" id="191728"/>
<keyword evidence="7" id="KW-0804">Transcription</keyword>
<dbReference type="PROSITE" id="PS00031">
    <property type="entry name" value="NUCLEAR_REC_DBD_1"/>
    <property type="match status" value="1"/>
</dbReference>
<dbReference type="Gene3D" id="3.30.50.10">
    <property type="entry name" value="Erythroid Transcription Factor GATA-1, subunit A"/>
    <property type="match status" value="1"/>
</dbReference>
<evidence type="ECO:0000256" key="5">
    <source>
        <dbReference type="ARBA" id="ARBA00023015"/>
    </source>
</evidence>
<gene>
    <name evidence="13 15" type="primary">nhr-81</name>
    <name evidence="15" type="ORF">C47F8.8</name>
    <name evidence="13" type="ORF">CELE_C47F8.8</name>
</gene>
<feature type="domain" description="NR LBD" evidence="12">
    <location>
        <begin position="125"/>
        <end position="347"/>
    </location>
</feature>
<evidence type="ECO:0000313" key="14">
    <source>
        <dbReference type="Proteomes" id="UP000001940"/>
    </source>
</evidence>
<dbReference type="eggNOG" id="KOG3575">
    <property type="taxonomic scope" value="Eukaryota"/>
</dbReference>
<dbReference type="UCSC" id="C47F8.8">
    <property type="organism name" value="c. elegans"/>
</dbReference>
<proteinExistence type="inferred from homology"/>
<evidence type="ECO:0000259" key="12">
    <source>
        <dbReference type="PROSITE" id="PS51843"/>
    </source>
</evidence>
<protein>
    <submittedName>
        <fullName evidence="13">Nuclear receptor domain-containing protein</fullName>
    </submittedName>
</protein>
<dbReference type="PROSITE" id="PS51843">
    <property type="entry name" value="NR_LBD"/>
    <property type="match status" value="1"/>
</dbReference>
<dbReference type="Proteomes" id="UP000001940">
    <property type="component" value="Chromosome I"/>
</dbReference>
<dbReference type="InParanoid" id="O62116"/>
<keyword evidence="6" id="KW-0238">DNA-binding</keyword>
<evidence type="ECO:0000256" key="4">
    <source>
        <dbReference type="ARBA" id="ARBA00022833"/>
    </source>
</evidence>
<dbReference type="GO" id="GO:0008270">
    <property type="term" value="F:zinc ion binding"/>
    <property type="evidence" value="ECO:0007669"/>
    <property type="project" value="UniProtKB-KW"/>
</dbReference>
<dbReference type="AGR" id="WB:WBGene00003671"/>
<dbReference type="HOGENOM" id="CLU_066719_0_0_1"/>
<dbReference type="OrthoDB" id="5771769at2759"/>
<reference evidence="13 14" key="1">
    <citation type="journal article" date="1998" name="Science">
        <title>Genome sequence of the nematode C. elegans: a platform for investigating biology.</title>
        <authorList>
            <consortium name="The C. elegans sequencing consortium"/>
            <person name="Sulson J.E."/>
            <person name="Waterston R."/>
        </authorList>
    </citation>
    <scope>NUCLEOTIDE SEQUENCE [LARGE SCALE GENOMIC DNA]</scope>
    <source>
        <strain evidence="13 14">Bristol N2</strain>
    </source>
</reference>
<feature type="domain" description="Nuclear receptor" evidence="11">
    <location>
        <begin position="8"/>
        <end position="82"/>
    </location>
</feature>
<evidence type="ECO:0000256" key="7">
    <source>
        <dbReference type="ARBA" id="ARBA00023163"/>
    </source>
</evidence>
<dbReference type="SUPFAM" id="SSF48508">
    <property type="entry name" value="Nuclear receptor ligand-binding domain"/>
    <property type="match status" value="1"/>
</dbReference>
<keyword evidence="5" id="KW-0805">Transcription regulation</keyword>
<dbReference type="AlphaFoldDB" id="O62116"/>